<organism evidence="2">
    <name type="scientific">Aureobasidium pullulans</name>
    <name type="common">Black yeast</name>
    <name type="synonym">Pullularia pullulans</name>
    <dbReference type="NCBI Taxonomy" id="5580"/>
    <lineage>
        <taxon>Eukaryota</taxon>
        <taxon>Fungi</taxon>
        <taxon>Dikarya</taxon>
        <taxon>Ascomycota</taxon>
        <taxon>Pezizomycotina</taxon>
        <taxon>Dothideomycetes</taxon>
        <taxon>Dothideomycetidae</taxon>
        <taxon>Dothideales</taxon>
        <taxon>Saccotheciaceae</taxon>
        <taxon>Aureobasidium</taxon>
    </lineage>
</organism>
<accession>A0A4S9BX29</accession>
<keyword evidence="1" id="KW-0472">Membrane</keyword>
<keyword evidence="1" id="KW-1133">Transmembrane helix</keyword>
<name>A0A4S9BX29_AURPU</name>
<proteinExistence type="predicted"/>
<dbReference type="AlphaFoldDB" id="A0A4S9BX29"/>
<evidence type="ECO:0000313" key="2">
    <source>
        <dbReference type="EMBL" id="THW98510.1"/>
    </source>
</evidence>
<feature type="transmembrane region" description="Helical" evidence="1">
    <location>
        <begin position="40"/>
        <end position="60"/>
    </location>
</feature>
<gene>
    <name evidence="2" type="ORF">D6D13_10613</name>
</gene>
<evidence type="ECO:0000256" key="1">
    <source>
        <dbReference type="SAM" id="Phobius"/>
    </source>
</evidence>
<reference evidence="2" key="1">
    <citation type="submission" date="2018-10" db="EMBL/GenBank/DDBJ databases">
        <title>Fifty Aureobasidium pullulans genomes reveal a recombining polyextremotolerant generalist.</title>
        <authorList>
            <person name="Gostincar C."/>
            <person name="Turk M."/>
            <person name="Zajc J."/>
            <person name="Gunde-Cimerman N."/>
        </authorList>
    </citation>
    <scope>NUCLEOTIDE SEQUENCE [LARGE SCALE GENOMIC DNA]</scope>
    <source>
        <strain evidence="2">EXF-10085</strain>
    </source>
</reference>
<sequence length="67" mass="7144">MTTTTVMQTTALLHPLPDTFDVKSDVLFVSDVIHQMACDLLAIAIMCTCQISLALSWVPILGSPAPG</sequence>
<keyword evidence="1" id="KW-0812">Transmembrane</keyword>
<dbReference type="EMBL" id="QZAS01000100">
    <property type="protein sequence ID" value="THW98510.1"/>
    <property type="molecule type" value="Genomic_DNA"/>
</dbReference>
<comment type="caution">
    <text evidence="2">The sequence shown here is derived from an EMBL/GenBank/DDBJ whole genome shotgun (WGS) entry which is preliminary data.</text>
</comment>
<protein>
    <submittedName>
        <fullName evidence="2">Uncharacterized protein</fullName>
    </submittedName>
</protein>